<comment type="caution">
    <text evidence="2">The sequence shown here is derived from an EMBL/GenBank/DDBJ whole genome shotgun (WGS) entry which is preliminary data.</text>
</comment>
<dbReference type="PANTHER" id="PTHR31299">
    <property type="entry name" value="ESTERASE, PUTATIVE (AFU_ORTHOLOGUE AFUA_1G05850)-RELATED"/>
    <property type="match status" value="1"/>
</dbReference>
<gene>
    <name evidence="2" type="ORF">BJ988_003902</name>
</gene>
<name>A0A7Z0DPX5_9ACTN</name>
<dbReference type="GO" id="GO:0046677">
    <property type="term" value="P:response to antibiotic"/>
    <property type="evidence" value="ECO:0007669"/>
    <property type="project" value="InterPro"/>
</dbReference>
<dbReference type="Gene3D" id="3.30.1870.10">
    <property type="entry name" value="EreA-like, domain 2"/>
    <property type="match status" value="1"/>
</dbReference>
<reference evidence="2 3" key="1">
    <citation type="submission" date="2020-07" db="EMBL/GenBank/DDBJ databases">
        <title>Sequencing the genomes of 1000 actinobacteria strains.</title>
        <authorList>
            <person name="Klenk H.-P."/>
        </authorList>
    </citation>
    <scope>NUCLEOTIDE SEQUENCE [LARGE SCALE GENOMIC DNA]</scope>
    <source>
        <strain evidence="2 3">DSM 26487</strain>
    </source>
</reference>
<dbReference type="EMBL" id="JACBZR010000001">
    <property type="protein sequence ID" value="NYI79254.1"/>
    <property type="molecule type" value="Genomic_DNA"/>
</dbReference>
<dbReference type="PANTHER" id="PTHR31299:SF0">
    <property type="entry name" value="ESTERASE, PUTATIVE (AFU_ORTHOLOGUE AFUA_1G05850)-RELATED"/>
    <property type="match status" value="1"/>
</dbReference>
<dbReference type="AlphaFoldDB" id="A0A7Z0DPX5"/>
<evidence type="ECO:0000313" key="2">
    <source>
        <dbReference type="EMBL" id="NYI79254.1"/>
    </source>
</evidence>
<dbReference type="CDD" id="cd14728">
    <property type="entry name" value="Ere-like"/>
    <property type="match status" value="1"/>
</dbReference>
<dbReference type="Pfam" id="PF05139">
    <property type="entry name" value="Erythro_esteras"/>
    <property type="match status" value="1"/>
</dbReference>
<keyword evidence="2" id="KW-0378">Hydrolase</keyword>
<feature type="region of interest" description="Disordered" evidence="1">
    <location>
        <begin position="1"/>
        <end position="25"/>
    </location>
</feature>
<dbReference type="SUPFAM" id="SSF159501">
    <property type="entry name" value="EreA/ChaN-like"/>
    <property type="match status" value="1"/>
</dbReference>
<protein>
    <submittedName>
        <fullName evidence="2">Erythromycin esterase</fullName>
        <ecNumber evidence="2">3.1.1.-</ecNumber>
    </submittedName>
</protein>
<dbReference type="RefSeq" id="WP_179659587.1">
    <property type="nucleotide sequence ID" value="NZ_JACBZR010000001.1"/>
</dbReference>
<dbReference type="GO" id="GO:0016787">
    <property type="term" value="F:hydrolase activity"/>
    <property type="evidence" value="ECO:0007669"/>
    <property type="project" value="UniProtKB-KW"/>
</dbReference>
<dbReference type="Proteomes" id="UP000564496">
    <property type="component" value="Unassembled WGS sequence"/>
</dbReference>
<evidence type="ECO:0000256" key="1">
    <source>
        <dbReference type="SAM" id="MobiDB-lite"/>
    </source>
</evidence>
<dbReference type="Gene3D" id="3.40.1660.10">
    <property type="entry name" value="EreA-like (biosynthetic domain)"/>
    <property type="match status" value="1"/>
</dbReference>
<feature type="region of interest" description="Disordered" evidence="1">
    <location>
        <begin position="228"/>
        <end position="258"/>
    </location>
</feature>
<keyword evidence="3" id="KW-1185">Reference proteome</keyword>
<organism evidence="2 3">
    <name type="scientific">Nocardioides panzhihuensis</name>
    <dbReference type="NCBI Taxonomy" id="860243"/>
    <lineage>
        <taxon>Bacteria</taxon>
        <taxon>Bacillati</taxon>
        <taxon>Actinomycetota</taxon>
        <taxon>Actinomycetes</taxon>
        <taxon>Propionibacteriales</taxon>
        <taxon>Nocardioidaceae</taxon>
        <taxon>Nocardioides</taxon>
    </lineage>
</organism>
<proteinExistence type="predicted"/>
<dbReference type="InterPro" id="IPR007815">
    <property type="entry name" value="Emycin_Estase"/>
</dbReference>
<dbReference type="EC" id="3.1.1.-" evidence="2"/>
<accession>A0A7Z0DPX5</accession>
<sequence>MNESLSDTASPPPSPSRAIASGPVDGVQPDLIADLARDASILGMGMSTRESREVLDFIFEATRSLADEGFTTIAILDSPRVVAEYDRYVIGETVDLEHALDQAWGPWRNAQFRDELIRLRTLNATRPTDDRVRLVGIGASTTVAADYDTVAELLRGVDQQIAEDVEQHLNVIRVAHDGGEHVQRARGLHPGTPFVDLARTARAAALRAPAGPARDQALTILDDIVDYHAHAPGSPQPATAERDDNAGPSETTAPFGGYDMARSERAAAERLLSHHERTKARIVVWEGTAHIAAQPPVALGPMLGTHLRASLGDDYVAVNVGFGRGRIARFDIPAPQAGSVDALLDEGGTARTLIVRTAGLAEAGSLSTRLISGLYDPNADGDNYIELPSLRESFDALVHIPIITPTDSMAAPT</sequence>
<dbReference type="InterPro" id="IPR052036">
    <property type="entry name" value="Hydrolase/PRTase-associated"/>
</dbReference>
<evidence type="ECO:0000313" key="3">
    <source>
        <dbReference type="Proteomes" id="UP000564496"/>
    </source>
</evidence>